<evidence type="ECO:0000313" key="1">
    <source>
        <dbReference type="EMBL" id="GEN44430.1"/>
    </source>
</evidence>
<protein>
    <recommendedName>
        <fullName evidence="3">Phosphoribosyl-ATP pyrophosphohydrolase</fullName>
    </recommendedName>
</protein>
<evidence type="ECO:0000313" key="2">
    <source>
        <dbReference type="Proteomes" id="UP000321440"/>
    </source>
</evidence>
<name>A0A511W020_9BACI</name>
<proteinExistence type="predicted"/>
<dbReference type="EMBL" id="BJYA01000001">
    <property type="protein sequence ID" value="GEN44430.1"/>
    <property type="molecule type" value="Genomic_DNA"/>
</dbReference>
<dbReference type="SUPFAM" id="SSF101386">
    <property type="entry name" value="all-alpha NTP pyrophosphatases"/>
    <property type="match status" value="1"/>
</dbReference>
<comment type="caution">
    <text evidence="1">The sequence shown here is derived from an EMBL/GenBank/DDBJ whole genome shotgun (WGS) entry which is preliminary data.</text>
</comment>
<keyword evidence="2" id="KW-1185">Reference proteome</keyword>
<evidence type="ECO:0008006" key="3">
    <source>
        <dbReference type="Google" id="ProtNLM"/>
    </source>
</evidence>
<dbReference type="CDD" id="cd11532">
    <property type="entry name" value="NTP-PPase_COG4997"/>
    <property type="match status" value="1"/>
</dbReference>
<reference evidence="1 2" key="1">
    <citation type="submission" date="2019-07" db="EMBL/GenBank/DDBJ databases">
        <title>Whole genome shotgun sequence of Alkalibacillus haloalkaliphilus NBRC 103110.</title>
        <authorList>
            <person name="Hosoyama A."/>
            <person name="Uohara A."/>
            <person name="Ohji S."/>
            <person name="Ichikawa N."/>
        </authorList>
    </citation>
    <scope>NUCLEOTIDE SEQUENCE [LARGE SCALE GENOMIC DNA]</scope>
    <source>
        <strain evidence="1 2">NBRC 103110</strain>
    </source>
</reference>
<sequence>MPTYNKLVRDKIPQIIEASGKSYTTETLSEEKYIKELKTKLGEEFGEYLQSVGDNEALEELADVLELIHSLTKVHGSTFEQLENIRQEKAQKRGGFNERIYLKEIKD</sequence>
<gene>
    <name evidence="1" type="ORF">AHA02nite_02060</name>
</gene>
<accession>A0A511W020</accession>
<dbReference type="Proteomes" id="UP000321440">
    <property type="component" value="Unassembled WGS sequence"/>
</dbReference>
<dbReference type="AlphaFoldDB" id="A0A511W020"/>
<dbReference type="InterPro" id="IPR038735">
    <property type="entry name" value="MSMEG_1276-like_NTP-PPase_dom"/>
</dbReference>
<organism evidence="1 2">
    <name type="scientific">Alkalibacillus haloalkaliphilus</name>
    <dbReference type="NCBI Taxonomy" id="94136"/>
    <lineage>
        <taxon>Bacteria</taxon>
        <taxon>Bacillati</taxon>
        <taxon>Bacillota</taxon>
        <taxon>Bacilli</taxon>
        <taxon>Bacillales</taxon>
        <taxon>Bacillaceae</taxon>
        <taxon>Alkalibacillus</taxon>
    </lineage>
</organism>
<dbReference type="RefSeq" id="WP_146813511.1">
    <property type="nucleotide sequence ID" value="NZ_BJYA01000001.1"/>
</dbReference>
<dbReference type="OrthoDB" id="9813491at2"/>